<dbReference type="Proteomes" id="UP001157134">
    <property type="component" value="Unassembled WGS sequence"/>
</dbReference>
<evidence type="ECO:0000313" key="3">
    <source>
        <dbReference type="Proteomes" id="UP001157134"/>
    </source>
</evidence>
<keyword evidence="3" id="KW-1185">Reference proteome</keyword>
<reference evidence="2 3" key="1">
    <citation type="submission" date="2023-03" db="EMBL/GenBank/DDBJ databases">
        <title>Thalassotalea loyana LMG 22536T draft genome sequence.</title>
        <authorList>
            <person name="Sawabe T."/>
        </authorList>
    </citation>
    <scope>NUCLEOTIDE SEQUENCE [LARGE SCALE GENOMIC DNA]</scope>
    <source>
        <strain evidence="2 3">LMG 22536</strain>
    </source>
</reference>
<comment type="caution">
    <text evidence="2">The sequence shown here is derived from an EMBL/GenBank/DDBJ whole genome shotgun (WGS) entry which is preliminary data.</text>
</comment>
<evidence type="ECO:0008006" key="4">
    <source>
        <dbReference type="Google" id="ProtNLM"/>
    </source>
</evidence>
<keyword evidence="1" id="KW-0472">Membrane</keyword>
<evidence type="ECO:0000256" key="1">
    <source>
        <dbReference type="SAM" id="Phobius"/>
    </source>
</evidence>
<organism evidence="2 3">
    <name type="scientific">Thalassotalea loyana</name>
    <dbReference type="NCBI Taxonomy" id="280483"/>
    <lineage>
        <taxon>Bacteria</taxon>
        <taxon>Pseudomonadati</taxon>
        <taxon>Pseudomonadota</taxon>
        <taxon>Gammaproteobacteria</taxon>
        <taxon>Alteromonadales</taxon>
        <taxon>Colwelliaceae</taxon>
        <taxon>Thalassotalea</taxon>
    </lineage>
</organism>
<name>A0ABQ6HG35_9GAMM</name>
<keyword evidence="1" id="KW-1133">Transmembrane helix</keyword>
<proteinExistence type="predicted"/>
<feature type="transmembrane region" description="Helical" evidence="1">
    <location>
        <begin position="58"/>
        <end position="81"/>
    </location>
</feature>
<dbReference type="InterPro" id="IPR019670">
    <property type="entry name" value="DUF2523"/>
</dbReference>
<dbReference type="Pfam" id="PF10734">
    <property type="entry name" value="DUF2523"/>
    <property type="match status" value="1"/>
</dbReference>
<keyword evidence="1" id="KW-0812">Transmembrane</keyword>
<sequence>MGYLLNALISVAIPLVLKLLTYFGVGYATFTGVSNLTDGLTSKIIANLNGLPVSMLEMLMLLKVDIAMNIIITAVTVRMVMNGLNGGSFKKLRFGKK</sequence>
<feature type="transmembrane region" description="Helical" evidence="1">
    <location>
        <begin position="7"/>
        <end position="30"/>
    </location>
</feature>
<protein>
    <recommendedName>
        <fullName evidence="4">DUF2523 domain-containing protein</fullName>
    </recommendedName>
</protein>
<accession>A0ABQ6HG35</accession>
<gene>
    <name evidence="2" type="ORF">tloyanaT_20980</name>
</gene>
<dbReference type="RefSeq" id="WP_284298341.1">
    <property type="nucleotide sequence ID" value="NZ_BSSV01000004.1"/>
</dbReference>
<evidence type="ECO:0000313" key="2">
    <source>
        <dbReference type="EMBL" id="GLX85846.1"/>
    </source>
</evidence>
<dbReference type="EMBL" id="BSSV01000004">
    <property type="protein sequence ID" value="GLX85846.1"/>
    <property type="molecule type" value="Genomic_DNA"/>
</dbReference>